<feature type="transmembrane region" description="Helical" evidence="1">
    <location>
        <begin position="868"/>
        <end position="886"/>
    </location>
</feature>
<dbReference type="EMBL" id="BRYB01005440">
    <property type="protein sequence ID" value="GMI24576.1"/>
    <property type="molecule type" value="Genomic_DNA"/>
</dbReference>
<evidence type="ECO:0000313" key="2">
    <source>
        <dbReference type="EMBL" id="GMI24576.1"/>
    </source>
</evidence>
<accession>A0ABQ6ME16</accession>
<sequence>GGDSELGARFCYTHPTCALATPSLEFPGAAWRVCEMEEDEDIERVFKCVAVVPVAKVVVVPALATPRNDTVVVVGALEEGVGESGVQRRLRGGGGEESYLPEDCLEVRFVDSCVGTVGGTKLAGVFVLWEGECGDTGGRPVYYNSLTERFLSYYSPGGDWLVAAGCGMTTGINAYGGAGWYPFEDTAATWQCANGAVFVPRSAAIECSFYDGQPLPCSPGKYEPAGEAPGGDCTSSCPPHLPTSPPGSTSLSSCMAFGSNFLLVSNTGDSLIELSSDASDFSLAIEGGDLSAPMGVACVSEILCLVGNFVTSNVVAVNLRGEVMGVFAQVGNPYGLLHIKHLHLLAVASYGGRRVLLFDFADLNLEQPLQESDAVQTIYMSASDGKPMYISLGEHDSELLITTELGKVLRRCLEDTGCNPQTRNSVMMQYGGSNIRGIGVLDETYIVADSGDDKIYECPLTSVGISKYDCEVFADQPQGTPWDPVNVLVDPIKRLVFVVDYSMSDVLVLDFDGQFLSPLASSRGALMQPRAIAQRPGLYAPLSPSHPPSSLPAAGERIEVALAMMDAYNSTVSNYHPTSAHDLALEVSATGYITGTNFTTTIEGEVLYDKTSPAHASLTASVVIPYAGDWSVSVTQGTYNVQHFLGSPRLITVAAAATDPDSCVVNIPGGRSITAGTPFEAIVKTFDEFENPTWHPEDSFKSRVELGNSEENFGDRHLLPADHTFSEMQTVVGAYKLYLDHTNTQREVAGSPISFDVVAADVSPAHCSHSLEDSELLAVESIADSVVMLSVDAADKFNNTILDSPDFTVSIDDTAYPLDPPRYEHPLSIPAGTDAAFEIVFMHDGAAFHEPLALVVAPPESSFSSENVMIVAFASMFGLILVFGLYRCITRKDGDADVVTEVKEFRKNVMAGGLNAADPITDALNAYTIANACRGATVALIYYVLLAVSTVCAMYAVGVNIKQGWTLQKDLEDIKIGDDALEQQKADLKKKYPKVFAEGAESLLQRAKAAAAKAGVVQPVSSSADPEDPAVLKEKAILRKLLLVENLLLEIFQKKRQEKRVIAAVIQVVVEDVPLTIVNVLFLV</sequence>
<dbReference type="SUPFAM" id="SSF101898">
    <property type="entry name" value="NHL repeat"/>
    <property type="match status" value="1"/>
</dbReference>
<name>A0ABQ6ME16_9STRA</name>
<protein>
    <submittedName>
        <fullName evidence="2">Uncharacterized protein</fullName>
    </submittedName>
</protein>
<keyword evidence="3" id="KW-1185">Reference proteome</keyword>
<organism evidence="2 3">
    <name type="scientific">Tetraparma gracilis</name>
    <dbReference type="NCBI Taxonomy" id="2962635"/>
    <lineage>
        <taxon>Eukaryota</taxon>
        <taxon>Sar</taxon>
        <taxon>Stramenopiles</taxon>
        <taxon>Ochrophyta</taxon>
        <taxon>Bolidophyceae</taxon>
        <taxon>Parmales</taxon>
        <taxon>Triparmaceae</taxon>
        <taxon>Tetraparma</taxon>
    </lineage>
</organism>
<evidence type="ECO:0000313" key="3">
    <source>
        <dbReference type="Proteomes" id="UP001165060"/>
    </source>
</evidence>
<keyword evidence="1" id="KW-0812">Transmembrane</keyword>
<gene>
    <name evidence="2" type="ORF">TeGR_g14268</name>
</gene>
<reference evidence="2 3" key="1">
    <citation type="journal article" date="2023" name="Commun. Biol.">
        <title>Genome analysis of Parmales, the sister group of diatoms, reveals the evolutionary specialization of diatoms from phago-mixotrophs to photoautotrophs.</title>
        <authorList>
            <person name="Ban H."/>
            <person name="Sato S."/>
            <person name="Yoshikawa S."/>
            <person name="Yamada K."/>
            <person name="Nakamura Y."/>
            <person name="Ichinomiya M."/>
            <person name="Sato N."/>
            <person name="Blanc-Mathieu R."/>
            <person name="Endo H."/>
            <person name="Kuwata A."/>
            <person name="Ogata H."/>
        </authorList>
    </citation>
    <scope>NUCLEOTIDE SEQUENCE [LARGE SCALE GENOMIC DNA]</scope>
</reference>
<keyword evidence="1" id="KW-1133">Transmembrane helix</keyword>
<keyword evidence="1" id="KW-0472">Membrane</keyword>
<evidence type="ECO:0000256" key="1">
    <source>
        <dbReference type="SAM" id="Phobius"/>
    </source>
</evidence>
<comment type="caution">
    <text evidence="2">The sequence shown here is derived from an EMBL/GenBank/DDBJ whole genome shotgun (WGS) entry which is preliminary data.</text>
</comment>
<dbReference type="Proteomes" id="UP001165060">
    <property type="component" value="Unassembled WGS sequence"/>
</dbReference>
<feature type="non-terminal residue" evidence="2">
    <location>
        <position position="1"/>
    </location>
</feature>
<proteinExistence type="predicted"/>